<feature type="transmembrane region" description="Helical" evidence="1">
    <location>
        <begin position="7"/>
        <end position="27"/>
    </location>
</feature>
<comment type="caution">
    <text evidence="2">The sequence shown here is derived from an EMBL/GenBank/DDBJ whole genome shotgun (WGS) entry which is preliminary data.</text>
</comment>
<accession>A0A4Y3R7S7</accession>
<dbReference type="RefSeq" id="WP_086814966.1">
    <property type="nucleotide sequence ID" value="NZ_BJMM01000057.1"/>
</dbReference>
<reference evidence="2 3" key="1">
    <citation type="submission" date="2019-06" db="EMBL/GenBank/DDBJ databases">
        <title>Whole genome shotgun sequence of Streptomyces cacaoi subsp. cacaoi NBRC 12748.</title>
        <authorList>
            <person name="Hosoyama A."/>
            <person name="Uohara A."/>
            <person name="Ohji S."/>
            <person name="Ichikawa N."/>
        </authorList>
    </citation>
    <scope>NUCLEOTIDE SEQUENCE [LARGE SCALE GENOMIC DNA]</scope>
    <source>
        <strain evidence="2 3">NBRC 12748</strain>
    </source>
</reference>
<organism evidence="2 3">
    <name type="scientific">Streptomyces cacaoi</name>
    <dbReference type="NCBI Taxonomy" id="1898"/>
    <lineage>
        <taxon>Bacteria</taxon>
        <taxon>Bacillati</taxon>
        <taxon>Actinomycetota</taxon>
        <taxon>Actinomycetes</taxon>
        <taxon>Kitasatosporales</taxon>
        <taxon>Streptomycetaceae</taxon>
        <taxon>Streptomyces</taxon>
    </lineage>
</organism>
<keyword evidence="1" id="KW-0812">Transmembrane</keyword>
<dbReference type="AlphaFoldDB" id="A0A4Y3R7S7"/>
<evidence type="ECO:0000256" key="1">
    <source>
        <dbReference type="SAM" id="Phobius"/>
    </source>
</evidence>
<keyword evidence="1" id="KW-1133">Transmembrane helix</keyword>
<gene>
    <name evidence="2" type="ORF">SCA03_61750</name>
</gene>
<name>A0A4Y3R7S7_STRCI</name>
<evidence type="ECO:0000313" key="2">
    <source>
        <dbReference type="EMBL" id="GEB53624.1"/>
    </source>
</evidence>
<proteinExistence type="predicted"/>
<dbReference type="EMBL" id="BJMM01000057">
    <property type="protein sequence ID" value="GEB53624.1"/>
    <property type="molecule type" value="Genomic_DNA"/>
</dbReference>
<dbReference type="Proteomes" id="UP000319210">
    <property type="component" value="Unassembled WGS sequence"/>
</dbReference>
<keyword evidence="1" id="KW-0472">Membrane</keyword>
<sequence length="354" mass="38970">MKHKSRWISLAALISCVVVLAGLLTWWNTDLLGKDDFCDGMFSSSEVSAALEGTGRLAEEEYQQAGRSHWLRCEMKRTSRFVDSSEPHVSVTTEFLKGDEVFQSPVWQKRERMAFTEHGLAGGATRKRAWVLVPKECWGGIPLRRGSVPYLTAEVSDGRNPPQASDVTSSPEALLQLADRAAQRVIDDAGCAQNSSGRYRAPDATALTSADHHHSDRENICGKRGFMLPPDAFPTADVTLGRERTTSASGTVWACDLHLQGKGGPSLTLMTTSHRDTVAAAKRQATAKSLNNGKVVRCEQGEMYVGLWLHTRYLDLLLDEDDRHGRRPLAFLGDVLTSLAKSQAAEEEWSGCHF</sequence>
<dbReference type="OrthoDB" id="4278171at2"/>
<protein>
    <submittedName>
        <fullName evidence="2">Uncharacterized protein</fullName>
    </submittedName>
</protein>
<evidence type="ECO:0000313" key="3">
    <source>
        <dbReference type="Proteomes" id="UP000319210"/>
    </source>
</evidence>
<keyword evidence="3" id="KW-1185">Reference proteome</keyword>